<sequence length="584" mass="63457">MKKILVANRSEIAERVIRTAHDMGMKAVAVYADADREAQFVEDADSAYALEGTAYADTYMNIEKIIAIAQRSHADAVHPGYGFLSEVPEFATAVIEAGLTWIGPAPAVLHRLGDKIQARRLAESVGVAPVPGVSDPVQGRAGVDEFVARFGFPIVTKKADGGGGRGITIHNEAADLDRFFAAHGADLDSYFVERFIRTARHIETQSARDSHGNFAVISTRDCSAQRRNQKLIEEAPAPLLPGNAEAIVTEWSRRLFEAVDYVGLGTCEFLVEPDGRVNFLEVNPRLQVEHTVSEEVTGMDLVREQILIASGAELSEVPAPRAHSFEFRITCEDPATGMVPSTGTIEKTRWPLGHGVRIESGIEEGDIVTADFDPMLAKLVVTAPDREQAIARSRRALAELQITGVATPCAMYRDVLAMEEFAGHIPSTRWLEDTVLPAYENTQAASTPAPVKDEEPRHTFVIEVDGRRMRMTLPAALIATGSHVARRTLQPRRSQAASRTAMPAQDLTDPSGMVNSPIQAIVVRVVVEPGDKVHEGDLLVVLESMKMESYVYSPRDGEVTDVEVRAGATVAAFQPLVRVVGADA</sequence>
<dbReference type="Pfam" id="PF00364">
    <property type="entry name" value="Biotin_lipoyl"/>
    <property type="match status" value="1"/>
</dbReference>
<evidence type="ECO:0000256" key="1">
    <source>
        <dbReference type="ARBA" id="ARBA00001953"/>
    </source>
</evidence>
<proteinExistence type="predicted"/>
<protein>
    <recommendedName>
        <fullName evidence="2">biotin carboxylase</fullName>
        <ecNumber evidence="2">6.3.4.14</ecNumber>
    </recommendedName>
</protein>
<evidence type="ECO:0000256" key="8">
    <source>
        <dbReference type="SAM" id="MobiDB-lite"/>
    </source>
</evidence>
<dbReference type="PROSITE" id="PS00867">
    <property type="entry name" value="CPSASE_2"/>
    <property type="match status" value="1"/>
</dbReference>
<evidence type="ECO:0000259" key="9">
    <source>
        <dbReference type="PROSITE" id="PS50968"/>
    </source>
</evidence>
<evidence type="ECO:0000256" key="5">
    <source>
        <dbReference type="ARBA" id="ARBA00022840"/>
    </source>
</evidence>
<gene>
    <name evidence="12" type="ORF">R6G74_08825</name>
</gene>
<dbReference type="SUPFAM" id="SSF51230">
    <property type="entry name" value="Single hybrid motif"/>
    <property type="match status" value="1"/>
</dbReference>
<dbReference type="InterPro" id="IPR050856">
    <property type="entry name" value="Biotin_carboxylase_complex"/>
</dbReference>
<dbReference type="SMART" id="SM00878">
    <property type="entry name" value="Biotin_carb_C"/>
    <property type="match status" value="1"/>
</dbReference>
<dbReference type="GO" id="GO:0004075">
    <property type="term" value="F:biotin carboxylase activity"/>
    <property type="evidence" value="ECO:0007669"/>
    <property type="project" value="UniProtKB-EC"/>
</dbReference>
<evidence type="ECO:0000313" key="12">
    <source>
        <dbReference type="EMBL" id="MDY5141406.1"/>
    </source>
</evidence>
<dbReference type="Gene3D" id="2.40.50.100">
    <property type="match status" value="1"/>
</dbReference>
<dbReference type="SUPFAM" id="SSF51246">
    <property type="entry name" value="Rudiment single hybrid motif"/>
    <property type="match status" value="1"/>
</dbReference>
<evidence type="ECO:0000256" key="3">
    <source>
        <dbReference type="ARBA" id="ARBA00022598"/>
    </source>
</evidence>
<dbReference type="Pfam" id="PF02786">
    <property type="entry name" value="CPSase_L_D2"/>
    <property type="match status" value="1"/>
</dbReference>
<keyword evidence="3" id="KW-0436">Ligase</keyword>
<dbReference type="SUPFAM" id="SSF52440">
    <property type="entry name" value="PreATP-grasp domain"/>
    <property type="match status" value="1"/>
</dbReference>
<dbReference type="GO" id="GO:0046872">
    <property type="term" value="F:metal ion binding"/>
    <property type="evidence" value="ECO:0007669"/>
    <property type="project" value="InterPro"/>
</dbReference>
<dbReference type="InterPro" id="IPR011054">
    <property type="entry name" value="Rudment_hybrid_motif"/>
</dbReference>
<organism evidence="12 13">
    <name type="scientific">Actinotignum timonense</name>
    <dbReference type="NCBI Taxonomy" id="1870995"/>
    <lineage>
        <taxon>Bacteria</taxon>
        <taxon>Bacillati</taxon>
        <taxon>Actinomycetota</taxon>
        <taxon>Actinomycetes</taxon>
        <taxon>Actinomycetales</taxon>
        <taxon>Actinomycetaceae</taxon>
        <taxon>Actinotignum</taxon>
    </lineage>
</organism>
<accession>A0AAW9HPU9</accession>
<dbReference type="SUPFAM" id="SSF56059">
    <property type="entry name" value="Glutathione synthetase ATP-binding domain-like"/>
    <property type="match status" value="1"/>
</dbReference>
<dbReference type="PROSITE" id="PS50968">
    <property type="entry name" value="BIOTINYL_LIPOYL"/>
    <property type="match status" value="1"/>
</dbReference>
<feature type="domain" description="ATP-grasp" evidence="10">
    <location>
        <begin position="119"/>
        <end position="310"/>
    </location>
</feature>
<evidence type="ECO:0000313" key="13">
    <source>
        <dbReference type="Proteomes" id="UP001288320"/>
    </source>
</evidence>
<dbReference type="RefSeq" id="WP_320753124.1">
    <property type="nucleotide sequence ID" value="NZ_JAWNFV010000023.1"/>
</dbReference>
<dbReference type="InterPro" id="IPR016185">
    <property type="entry name" value="PreATP-grasp_dom_sf"/>
</dbReference>
<dbReference type="Pfam" id="PF00289">
    <property type="entry name" value="Biotin_carb_N"/>
    <property type="match status" value="1"/>
</dbReference>
<dbReference type="PROSITE" id="PS50975">
    <property type="entry name" value="ATP_GRASP"/>
    <property type="match status" value="1"/>
</dbReference>
<dbReference type="GO" id="GO:0005524">
    <property type="term" value="F:ATP binding"/>
    <property type="evidence" value="ECO:0007669"/>
    <property type="project" value="UniProtKB-UniRule"/>
</dbReference>
<dbReference type="EMBL" id="JAWNFV010000023">
    <property type="protein sequence ID" value="MDY5141406.1"/>
    <property type="molecule type" value="Genomic_DNA"/>
</dbReference>
<evidence type="ECO:0000259" key="10">
    <source>
        <dbReference type="PROSITE" id="PS50975"/>
    </source>
</evidence>
<dbReference type="Pfam" id="PF02785">
    <property type="entry name" value="Biotin_carb_C"/>
    <property type="match status" value="1"/>
</dbReference>
<keyword evidence="6" id="KW-0092">Biotin</keyword>
<dbReference type="InterPro" id="IPR011764">
    <property type="entry name" value="Biotin_carboxylation_dom"/>
</dbReference>
<comment type="cofactor">
    <cofactor evidence="1">
        <name>biotin</name>
        <dbReference type="ChEBI" id="CHEBI:57586"/>
    </cofactor>
</comment>
<dbReference type="Proteomes" id="UP001288320">
    <property type="component" value="Unassembled WGS sequence"/>
</dbReference>
<dbReference type="PROSITE" id="PS50979">
    <property type="entry name" value="BC"/>
    <property type="match status" value="1"/>
</dbReference>
<evidence type="ECO:0000256" key="2">
    <source>
        <dbReference type="ARBA" id="ARBA00013263"/>
    </source>
</evidence>
<dbReference type="InterPro" id="IPR011053">
    <property type="entry name" value="Single_hybrid_motif"/>
</dbReference>
<feature type="domain" description="Biotin carboxylation" evidence="11">
    <location>
        <begin position="1"/>
        <end position="436"/>
    </location>
</feature>
<dbReference type="EC" id="6.3.4.14" evidence="2"/>
<dbReference type="InterPro" id="IPR005481">
    <property type="entry name" value="BC-like_N"/>
</dbReference>
<evidence type="ECO:0000256" key="7">
    <source>
        <dbReference type="PROSITE-ProRule" id="PRU00409"/>
    </source>
</evidence>
<dbReference type="InterPro" id="IPR000089">
    <property type="entry name" value="Biotin_lipoyl"/>
</dbReference>
<dbReference type="InterPro" id="IPR005482">
    <property type="entry name" value="Biotin_COase_C"/>
</dbReference>
<dbReference type="InterPro" id="IPR005479">
    <property type="entry name" value="CPAse_ATP-bd"/>
</dbReference>
<feature type="region of interest" description="Disordered" evidence="8">
    <location>
        <begin position="488"/>
        <end position="510"/>
    </location>
</feature>
<dbReference type="InterPro" id="IPR011761">
    <property type="entry name" value="ATP-grasp"/>
</dbReference>
<dbReference type="CDD" id="cd06850">
    <property type="entry name" value="biotinyl_domain"/>
    <property type="match status" value="1"/>
</dbReference>
<dbReference type="PANTHER" id="PTHR18866:SF33">
    <property type="entry name" value="METHYLCROTONOYL-COA CARBOXYLASE SUBUNIT ALPHA, MITOCHONDRIAL-RELATED"/>
    <property type="match status" value="1"/>
</dbReference>
<comment type="caution">
    <text evidence="12">The sequence shown here is derived from an EMBL/GenBank/DDBJ whole genome shotgun (WGS) entry which is preliminary data.</text>
</comment>
<evidence type="ECO:0000259" key="11">
    <source>
        <dbReference type="PROSITE" id="PS50979"/>
    </source>
</evidence>
<reference evidence="12" key="1">
    <citation type="submission" date="2023-10" db="EMBL/GenBank/DDBJ databases">
        <title>Whole Genome based description of the genera Actinobaculum and Actinotignum reveals a complex phylogenetic relationship within the species included in the genus Actinotignum.</title>
        <authorList>
            <person name="Jensen C.S."/>
            <person name="Dargis R."/>
            <person name="Kemp M."/>
            <person name="Christensen J.J."/>
        </authorList>
    </citation>
    <scope>NUCLEOTIDE SEQUENCE</scope>
    <source>
        <strain evidence="12">SLA_B245</strain>
    </source>
</reference>
<evidence type="ECO:0000256" key="6">
    <source>
        <dbReference type="ARBA" id="ARBA00023267"/>
    </source>
</evidence>
<keyword evidence="4 7" id="KW-0547">Nucleotide-binding</keyword>
<dbReference type="PANTHER" id="PTHR18866">
    <property type="entry name" value="CARBOXYLASE:PYRUVATE/ACETYL-COA/PROPIONYL-COA CARBOXYLASE"/>
    <property type="match status" value="1"/>
</dbReference>
<name>A0AAW9HPU9_9ACTO</name>
<dbReference type="AlphaFoldDB" id="A0AAW9HPU9"/>
<keyword evidence="5 7" id="KW-0067">ATP-binding</keyword>
<dbReference type="Gene3D" id="3.30.470.20">
    <property type="entry name" value="ATP-grasp fold, B domain"/>
    <property type="match status" value="1"/>
</dbReference>
<feature type="domain" description="Lipoyl-binding" evidence="9">
    <location>
        <begin position="504"/>
        <end position="580"/>
    </location>
</feature>
<evidence type="ECO:0000256" key="4">
    <source>
        <dbReference type="ARBA" id="ARBA00022741"/>
    </source>
</evidence>